<dbReference type="GO" id="GO:0005789">
    <property type="term" value="C:endoplasmic reticulum membrane"/>
    <property type="evidence" value="ECO:0007669"/>
    <property type="project" value="UniProtKB-SubCell"/>
</dbReference>
<dbReference type="PaxDb" id="35128-Thaps2008"/>
<evidence type="ECO:0000256" key="6">
    <source>
        <dbReference type="SAM" id="Phobius"/>
    </source>
</evidence>
<keyword evidence="8" id="KW-1185">Reference proteome</keyword>
<organism evidence="7 8">
    <name type="scientific">Thalassiosira pseudonana</name>
    <name type="common">Marine diatom</name>
    <name type="synonym">Cyclotella nana</name>
    <dbReference type="NCBI Taxonomy" id="35128"/>
    <lineage>
        <taxon>Eukaryota</taxon>
        <taxon>Sar</taxon>
        <taxon>Stramenopiles</taxon>
        <taxon>Ochrophyta</taxon>
        <taxon>Bacillariophyta</taxon>
        <taxon>Coscinodiscophyceae</taxon>
        <taxon>Thalassiosirophycidae</taxon>
        <taxon>Thalassiosirales</taxon>
        <taxon>Thalassiosiraceae</taxon>
        <taxon>Thalassiosira</taxon>
    </lineage>
</organism>
<feature type="transmembrane region" description="Helical" evidence="6">
    <location>
        <begin position="299"/>
        <end position="320"/>
    </location>
</feature>
<reference evidence="7 8" key="2">
    <citation type="journal article" date="2008" name="Nature">
        <title>The Phaeodactylum genome reveals the evolutionary history of diatom genomes.</title>
        <authorList>
            <person name="Bowler C."/>
            <person name="Allen A.E."/>
            <person name="Badger J.H."/>
            <person name="Grimwood J."/>
            <person name="Jabbari K."/>
            <person name="Kuo A."/>
            <person name="Maheswari U."/>
            <person name="Martens C."/>
            <person name="Maumus F."/>
            <person name="Otillar R.P."/>
            <person name="Rayko E."/>
            <person name="Salamov A."/>
            <person name="Vandepoele K."/>
            <person name="Beszteri B."/>
            <person name="Gruber A."/>
            <person name="Heijde M."/>
            <person name="Katinka M."/>
            <person name="Mock T."/>
            <person name="Valentin K."/>
            <person name="Verret F."/>
            <person name="Berges J.A."/>
            <person name="Brownlee C."/>
            <person name="Cadoret J.P."/>
            <person name="Chiovitti A."/>
            <person name="Choi C.J."/>
            <person name="Coesel S."/>
            <person name="De Martino A."/>
            <person name="Detter J.C."/>
            <person name="Durkin C."/>
            <person name="Falciatore A."/>
            <person name="Fournet J."/>
            <person name="Haruta M."/>
            <person name="Huysman M.J."/>
            <person name="Jenkins B.D."/>
            <person name="Jiroutova K."/>
            <person name="Jorgensen R.E."/>
            <person name="Joubert Y."/>
            <person name="Kaplan A."/>
            <person name="Kroger N."/>
            <person name="Kroth P.G."/>
            <person name="La Roche J."/>
            <person name="Lindquist E."/>
            <person name="Lommer M."/>
            <person name="Martin-Jezequel V."/>
            <person name="Lopez P.J."/>
            <person name="Lucas S."/>
            <person name="Mangogna M."/>
            <person name="McGinnis K."/>
            <person name="Medlin L.K."/>
            <person name="Montsant A."/>
            <person name="Oudot-Le Secq M.P."/>
            <person name="Napoli C."/>
            <person name="Obornik M."/>
            <person name="Parker M.S."/>
            <person name="Petit J.L."/>
            <person name="Porcel B.M."/>
            <person name="Poulsen N."/>
            <person name="Robison M."/>
            <person name="Rychlewski L."/>
            <person name="Rynearson T.A."/>
            <person name="Schmutz J."/>
            <person name="Shapiro H."/>
            <person name="Siaut M."/>
            <person name="Stanley M."/>
            <person name="Sussman M.R."/>
            <person name="Taylor A.R."/>
            <person name="Vardi A."/>
            <person name="von Dassow P."/>
            <person name="Vyverman W."/>
            <person name="Willis A."/>
            <person name="Wyrwicz L.S."/>
            <person name="Rokhsar D.S."/>
            <person name="Weissenbach J."/>
            <person name="Armbrust E.V."/>
            <person name="Green B.R."/>
            <person name="Van de Peer Y."/>
            <person name="Grigoriev I.V."/>
        </authorList>
    </citation>
    <scope>NUCLEOTIDE SEQUENCE [LARGE SCALE GENOMIC DNA]</scope>
    <source>
        <strain evidence="7 8">CCMP1335</strain>
    </source>
</reference>
<dbReference type="GeneID" id="7452590"/>
<name>B8BSJ8_THAPS</name>
<comment type="subcellular location">
    <subcellularLocation>
        <location evidence="1">Endoplasmic reticulum membrane</location>
        <topology evidence="1">Multi-pass membrane protein</topology>
    </subcellularLocation>
</comment>
<dbReference type="PANTHER" id="PTHR31394">
    <property type="entry name" value="TRANSMEMBRANE PROTEIN 199"/>
    <property type="match status" value="1"/>
</dbReference>
<gene>
    <name evidence="7" type="ORF">THAPSDRAFT_2008</name>
</gene>
<evidence type="ECO:0000256" key="4">
    <source>
        <dbReference type="ARBA" id="ARBA00022989"/>
    </source>
</evidence>
<protein>
    <submittedName>
        <fullName evidence="7">Uncharacterized protein</fullName>
    </submittedName>
</protein>
<dbReference type="PANTHER" id="PTHR31394:SF1">
    <property type="entry name" value="TRANSMEMBRANE PROTEIN 199"/>
    <property type="match status" value="1"/>
</dbReference>
<evidence type="ECO:0000313" key="7">
    <source>
        <dbReference type="EMBL" id="EED96736.1"/>
    </source>
</evidence>
<keyword evidence="3" id="KW-0256">Endoplasmic reticulum</keyword>
<evidence type="ECO:0000313" key="8">
    <source>
        <dbReference type="Proteomes" id="UP000001449"/>
    </source>
</evidence>
<dbReference type="eggNOG" id="ENOG502TMBW">
    <property type="taxonomic scope" value="Eukaryota"/>
</dbReference>
<sequence length="358" mass="38742">MGKLQGIQLTTELRSTISTVLALPQSPLATALSLTATVHTDVSNVHSNEGATTTTTTSSFSPRAMTIASPSASLARAREAKAALSTPMGVDAARSLLEAVMARMDAKKQATVPVKRHASAKKKDTANDIDATTTTTGAAAVVEEAVEHLPLNGIQAIQTLINNSTKSSTDKKQLTKQLEVALCNKTALSFQSTSFSNSINGTDDKQFQQRLARLRLLDEERSYLSLTTNLKNASSLKDDNVTAKSMMYATSVGLNMIVAPISFGVFMYFFAGSIFSRFFGGDDEDDRRSSSQGGTDVKSVIAGVISGVFMLFVEMILFVIRSHELDASVRKKAKRRENQANPFGYTKRSMERVYVRDD</sequence>
<dbReference type="KEGG" id="tps:THAPSDRAFT_2008"/>
<evidence type="ECO:0000256" key="3">
    <source>
        <dbReference type="ARBA" id="ARBA00022824"/>
    </source>
</evidence>
<dbReference type="InterPro" id="IPR021013">
    <property type="entry name" value="ATPase_Vma12"/>
</dbReference>
<dbReference type="Proteomes" id="UP000001449">
    <property type="component" value="Chromosome 1"/>
</dbReference>
<dbReference type="GO" id="GO:0012505">
    <property type="term" value="C:endomembrane system"/>
    <property type="evidence" value="ECO:0000318"/>
    <property type="project" value="GO_Central"/>
</dbReference>
<evidence type="ECO:0000256" key="5">
    <source>
        <dbReference type="ARBA" id="ARBA00023136"/>
    </source>
</evidence>
<accession>B8BSJ8</accession>
<dbReference type="GO" id="GO:0070072">
    <property type="term" value="P:vacuolar proton-transporting V-type ATPase complex assembly"/>
    <property type="evidence" value="ECO:0007669"/>
    <property type="project" value="InterPro"/>
</dbReference>
<reference evidence="7 8" key="1">
    <citation type="journal article" date="2004" name="Science">
        <title>The genome of the diatom Thalassiosira pseudonana: ecology, evolution, and metabolism.</title>
        <authorList>
            <person name="Armbrust E.V."/>
            <person name="Berges J.A."/>
            <person name="Bowler C."/>
            <person name="Green B.R."/>
            <person name="Martinez D."/>
            <person name="Putnam N.H."/>
            <person name="Zhou S."/>
            <person name="Allen A.E."/>
            <person name="Apt K.E."/>
            <person name="Bechner M."/>
            <person name="Brzezinski M.A."/>
            <person name="Chaal B.K."/>
            <person name="Chiovitti A."/>
            <person name="Davis A.K."/>
            <person name="Demarest M.S."/>
            <person name="Detter J.C."/>
            <person name="Glavina T."/>
            <person name="Goodstein D."/>
            <person name="Hadi M.Z."/>
            <person name="Hellsten U."/>
            <person name="Hildebrand M."/>
            <person name="Jenkins B.D."/>
            <person name="Jurka J."/>
            <person name="Kapitonov V.V."/>
            <person name="Kroger N."/>
            <person name="Lau W.W."/>
            <person name="Lane T.W."/>
            <person name="Larimer F.W."/>
            <person name="Lippmeier J.C."/>
            <person name="Lucas S."/>
            <person name="Medina M."/>
            <person name="Montsant A."/>
            <person name="Obornik M."/>
            <person name="Parker M.S."/>
            <person name="Palenik B."/>
            <person name="Pazour G.J."/>
            <person name="Richardson P.M."/>
            <person name="Rynearson T.A."/>
            <person name="Saito M.A."/>
            <person name="Schwartz D.C."/>
            <person name="Thamatrakoln K."/>
            <person name="Valentin K."/>
            <person name="Vardi A."/>
            <person name="Wilkerson F.P."/>
            <person name="Rokhsar D.S."/>
        </authorList>
    </citation>
    <scope>NUCLEOTIDE SEQUENCE [LARGE SCALE GENOMIC DNA]</scope>
    <source>
        <strain evidence="7 8">CCMP1335</strain>
    </source>
</reference>
<evidence type="ECO:0000256" key="1">
    <source>
        <dbReference type="ARBA" id="ARBA00004477"/>
    </source>
</evidence>
<dbReference type="AlphaFoldDB" id="B8BSJ8"/>
<evidence type="ECO:0000256" key="2">
    <source>
        <dbReference type="ARBA" id="ARBA00022692"/>
    </source>
</evidence>
<feature type="transmembrane region" description="Helical" evidence="6">
    <location>
        <begin position="254"/>
        <end position="279"/>
    </location>
</feature>
<keyword evidence="5 6" id="KW-0472">Membrane</keyword>
<dbReference type="HOGENOM" id="CLU_774998_0_0_1"/>
<keyword evidence="2 6" id="KW-0812">Transmembrane</keyword>
<keyword evidence="4 6" id="KW-1133">Transmembrane helix</keyword>
<dbReference type="RefSeq" id="XP_002287095.1">
    <property type="nucleotide sequence ID" value="XM_002287059.1"/>
</dbReference>
<dbReference type="InParanoid" id="B8BSJ8"/>
<proteinExistence type="predicted"/>
<dbReference type="EMBL" id="CM000638">
    <property type="protein sequence ID" value="EED96736.1"/>
    <property type="molecule type" value="Genomic_DNA"/>
</dbReference>